<dbReference type="InterPro" id="IPR001584">
    <property type="entry name" value="Integrase_cat-core"/>
</dbReference>
<dbReference type="Proteomes" id="UP001558613">
    <property type="component" value="Unassembled WGS sequence"/>
</dbReference>
<dbReference type="InterPro" id="IPR036397">
    <property type="entry name" value="RNaseH_sf"/>
</dbReference>
<evidence type="ECO:0000313" key="3">
    <source>
        <dbReference type="Proteomes" id="UP001558613"/>
    </source>
</evidence>
<dbReference type="PANTHER" id="PTHR37984:SF5">
    <property type="entry name" value="PROTEIN NYNRIN-LIKE"/>
    <property type="match status" value="1"/>
</dbReference>
<feature type="domain" description="Integrase catalytic" evidence="1">
    <location>
        <begin position="27"/>
        <end position="194"/>
    </location>
</feature>
<reference evidence="2 3" key="1">
    <citation type="submission" date="2023-09" db="EMBL/GenBank/DDBJ databases">
        <authorList>
            <person name="Wang M."/>
        </authorList>
    </citation>
    <scope>NUCLEOTIDE SEQUENCE [LARGE SCALE GENOMIC DNA]</scope>
    <source>
        <strain evidence="2">GT-2023</strain>
        <tissue evidence="2">Liver</tissue>
    </source>
</reference>
<evidence type="ECO:0000313" key="2">
    <source>
        <dbReference type="EMBL" id="KAL1269112.1"/>
    </source>
</evidence>
<dbReference type="SUPFAM" id="SSF53098">
    <property type="entry name" value="Ribonuclease H-like"/>
    <property type="match status" value="1"/>
</dbReference>
<gene>
    <name evidence="2" type="ORF">QQF64_031401</name>
</gene>
<dbReference type="InterPro" id="IPR050951">
    <property type="entry name" value="Retrovirus_Pol_polyprotein"/>
</dbReference>
<dbReference type="Pfam" id="PF00665">
    <property type="entry name" value="rve"/>
    <property type="match status" value="1"/>
</dbReference>
<accession>A0ABR3MWX7</accession>
<evidence type="ECO:0000259" key="1">
    <source>
        <dbReference type="PROSITE" id="PS50994"/>
    </source>
</evidence>
<protein>
    <recommendedName>
        <fullName evidence="1">Integrase catalytic domain-containing protein</fullName>
    </recommendedName>
</protein>
<proteinExistence type="predicted"/>
<dbReference type="Gene3D" id="3.30.420.10">
    <property type="entry name" value="Ribonuclease H-like superfamily/Ribonuclease H"/>
    <property type="match status" value="1"/>
</dbReference>
<keyword evidence="3" id="KW-1185">Reference proteome</keyword>
<comment type="caution">
    <text evidence="2">The sequence shown here is derived from an EMBL/GenBank/DDBJ whole genome shotgun (WGS) entry which is preliminary data.</text>
</comment>
<dbReference type="PROSITE" id="PS50994">
    <property type="entry name" value="INTEGRASE"/>
    <property type="match status" value="1"/>
</dbReference>
<dbReference type="InterPro" id="IPR012337">
    <property type="entry name" value="RNaseH-like_sf"/>
</dbReference>
<sequence length="230" mass="26420">MDAQVESAIKSCITCQSHDKTAVVRTLPLQPLQGYTLPDGAWEKFAIDIVEPFDMAPADCRFAVTLVDYFSKWPEIAFIPQVTSLAVIQFLSTVFSHEGDPQELISDHDSQFMSCEFEMFLRNRGTVHRTSSVYYPRANGEIERFNRTLKDTLLTASLERKGWKEFTREFLQVYCYTPHSTTQRAPAELLHPRQLRTKPHISELHVLQHPHPRRHCGSSETCAAKIQNMH</sequence>
<dbReference type="PANTHER" id="PTHR37984">
    <property type="entry name" value="PROTEIN CBG26694"/>
    <property type="match status" value="1"/>
</dbReference>
<dbReference type="EMBL" id="JAYMGO010000008">
    <property type="protein sequence ID" value="KAL1269112.1"/>
    <property type="molecule type" value="Genomic_DNA"/>
</dbReference>
<name>A0ABR3MWX7_9TELE</name>
<organism evidence="2 3">
    <name type="scientific">Cirrhinus molitorella</name>
    <name type="common">mud carp</name>
    <dbReference type="NCBI Taxonomy" id="172907"/>
    <lineage>
        <taxon>Eukaryota</taxon>
        <taxon>Metazoa</taxon>
        <taxon>Chordata</taxon>
        <taxon>Craniata</taxon>
        <taxon>Vertebrata</taxon>
        <taxon>Euteleostomi</taxon>
        <taxon>Actinopterygii</taxon>
        <taxon>Neopterygii</taxon>
        <taxon>Teleostei</taxon>
        <taxon>Ostariophysi</taxon>
        <taxon>Cypriniformes</taxon>
        <taxon>Cyprinidae</taxon>
        <taxon>Labeoninae</taxon>
        <taxon>Labeonini</taxon>
        <taxon>Cirrhinus</taxon>
    </lineage>
</organism>